<evidence type="ECO:0000256" key="2">
    <source>
        <dbReference type="SAM" id="Phobius"/>
    </source>
</evidence>
<proteinExistence type="predicted"/>
<feature type="transmembrane region" description="Helical" evidence="2">
    <location>
        <begin position="243"/>
        <end position="263"/>
    </location>
</feature>
<evidence type="ECO:0000256" key="1">
    <source>
        <dbReference type="SAM" id="MobiDB-lite"/>
    </source>
</evidence>
<keyword evidence="2" id="KW-0472">Membrane</keyword>
<evidence type="ECO:0000313" key="17">
    <source>
        <dbReference type="Proteomes" id="UP000460718"/>
    </source>
</evidence>
<sequence length="264" mass="27078">MRYGQTKDVAELKCFGRAFLQINKCTIVAVSLVVAGTATANTQFCTQDQKQLVNKLLEQNEDPAKSCYRAANGDITTLVTSRLCPLPACVAWLEYMAAKAPDCYYDSTNYATAYTAKSADCAGEASESGGSSASQWSSSSGSEGSANLANSSSSGSLAAMSEDRDLNTTDALSSSTDSSAVGSLPSIGGSTGSSSSVLETDAPSAPTPTPTEDLTIEDSPSAGTTESSNSTTPTPTTSAAPSLAFFHSLVTVFFIIAAAIVTVQ</sequence>
<keyword evidence="2" id="KW-0812">Transmembrane</keyword>
<dbReference type="Proteomes" id="UP000433483">
    <property type="component" value="Unassembled WGS sequence"/>
</dbReference>
<dbReference type="Proteomes" id="UP000440367">
    <property type="component" value="Unassembled WGS sequence"/>
</dbReference>
<evidence type="ECO:0000313" key="4">
    <source>
        <dbReference type="EMBL" id="KAE9031097.1"/>
    </source>
</evidence>
<dbReference type="OrthoDB" id="129524at2759"/>
<keyword evidence="2" id="KW-1133">Transmembrane helix</keyword>
<keyword evidence="12" id="KW-1185">Reference proteome</keyword>
<dbReference type="EMBL" id="QXGD01000011">
    <property type="protein sequence ID" value="KAE9257950.1"/>
    <property type="molecule type" value="Genomic_DNA"/>
</dbReference>
<dbReference type="Proteomes" id="UP000429523">
    <property type="component" value="Unassembled WGS sequence"/>
</dbReference>
<dbReference type="Proteomes" id="UP000437068">
    <property type="component" value="Unassembled WGS sequence"/>
</dbReference>
<dbReference type="AlphaFoldDB" id="A0A6A4F9S6"/>
<dbReference type="EMBL" id="QXFW01000006">
    <property type="protein sequence ID" value="KAE9031097.1"/>
    <property type="molecule type" value="Genomic_DNA"/>
</dbReference>
<dbReference type="Proteomes" id="UP000441208">
    <property type="component" value="Unassembled WGS sequence"/>
</dbReference>
<gene>
    <name evidence="9" type="ORF">PF001_g26</name>
    <name evidence="8" type="ORF">PF002_g537</name>
    <name evidence="7" type="ORF">PF005_g39</name>
    <name evidence="6" type="ORF">PF006_g38</name>
    <name evidence="5" type="ORF">PF007_g95</name>
    <name evidence="10" type="ORF">PF008_g417</name>
    <name evidence="3" type="ORF">PF009_g37</name>
    <name evidence="4" type="ORF">PF011_g297</name>
</gene>
<evidence type="ECO:0000313" key="8">
    <source>
        <dbReference type="EMBL" id="KAE9257950.1"/>
    </source>
</evidence>
<feature type="compositionally biased region" description="Low complexity" evidence="1">
    <location>
        <begin position="224"/>
        <end position="238"/>
    </location>
</feature>
<accession>A0A6A4F9S6</accession>
<organism evidence="9 13">
    <name type="scientific">Phytophthora fragariae</name>
    <dbReference type="NCBI Taxonomy" id="53985"/>
    <lineage>
        <taxon>Eukaryota</taxon>
        <taxon>Sar</taxon>
        <taxon>Stramenopiles</taxon>
        <taxon>Oomycota</taxon>
        <taxon>Peronosporomycetes</taxon>
        <taxon>Peronosporales</taxon>
        <taxon>Peronosporaceae</taxon>
        <taxon>Phytophthora</taxon>
    </lineage>
</organism>
<dbReference type="Proteomes" id="UP000460718">
    <property type="component" value="Unassembled WGS sequence"/>
</dbReference>
<comment type="caution">
    <text evidence="9">The sequence shown here is derived from an EMBL/GenBank/DDBJ whole genome shotgun (WGS) entry which is preliminary data.</text>
</comment>
<dbReference type="EMBL" id="QXGB01000001">
    <property type="protein sequence ID" value="KAE9238825.1"/>
    <property type="molecule type" value="Genomic_DNA"/>
</dbReference>
<evidence type="ECO:0000313" key="18">
    <source>
        <dbReference type="Proteomes" id="UP000486351"/>
    </source>
</evidence>
<feature type="region of interest" description="Disordered" evidence="1">
    <location>
        <begin position="124"/>
        <end position="238"/>
    </location>
</feature>
<dbReference type="Proteomes" id="UP000486351">
    <property type="component" value="Unassembled WGS sequence"/>
</dbReference>
<evidence type="ECO:0000313" key="9">
    <source>
        <dbReference type="EMBL" id="KAE9331064.1"/>
    </source>
</evidence>
<evidence type="ECO:0000313" key="13">
    <source>
        <dbReference type="Proteomes" id="UP000437068"/>
    </source>
</evidence>
<feature type="compositionally biased region" description="Low complexity" evidence="1">
    <location>
        <begin position="124"/>
        <end position="160"/>
    </location>
</feature>
<evidence type="ECO:0000313" key="6">
    <source>
        <dbReference type="EMBL" id="KAE9156075.1"/>
    </source>
</evidence>
<evidence type="ECO:0000313" key="3">
    <source>
        <dbReference type="EMBL" id="KAE8950419.1"/>
    </source>
</evidence>
<dbReference type="EMBL" id="QXFZ01000002">
    <property type="protein sequence ID" value="KAE9141616.1"/>
    <property type="molecule type" value="Genomic_DNA"/>
</dbReference>
<dbReference type="EMBL" id="QXGE01000001">
    <property type="protein sequence ID" value="KAE9331064.1"/>
    <property type="molecule type" value="Genomic_DNA"/>
</dbReference>
<protein>
    <submittedName>
        <fullName evidence="9">Uncharacterized protein</fullName>
    </submittedName>
</protein>
<dbReference type="EMBL" id="QXFY01000008">
    <property type="protein sequence ID" value="KAE9362104.1"/>
    <property type="molecule type" value="Genomic_DNA"/>
</dbReference>
<reference evidence="11 12" key="1">
    <citation type="submission" date="2018-08" db="EMBL/GenBank/DDBJ databases">
        <title>Genomic investigation of the strawberry pathogen Phytophthora fragariae indicates pathogenicity is determined by transcriptional variation in three key races.</title>
        <authorList>
            <person name="Adams T.M."/>
            <person name="Armitage A.D."/>
            <person name="Sobczyk M.K."/>
            <person name="Bates H.J."/>
            <person name="Dunwell J.M."/>
            <person name="Nellist C.F."/>
            <person name="Harrison R.J."/>
        </authorList>
    </citation>
    <scope>NUCLEOTIDE SEQUENCE [LARGE SCALE GENOMIC DNA]</scope>
    <source>
        <strain evidence="9 13">A4</strain>
        <strain evidence="8 14">BC-1</strain>
        <strain evidence="7 12">NOV-27</strain>
        <strain evidence="6 15">NOV-5</strain>
        <strain evidence="5 16">NOV-71</strain>
        <strain evidence="10 18">NOV-77</strain>
        <strain evidence="3 11">NOV-9</strain>
        <strain evidence="4 17">SCRP245</strain>
    </source>
</reference>
<feature type="compositionally biased region" description="Low complexity" evidence="1">
    <location>
        <begin position="168"/>
        <end position="204"/>
    </location>
</feature>
<dbReference type="EMBL" id="QXGF01000001">
    <property type="protein sequence ID" value="KAE8950419.1"/>
    <property type="molecule type" value="Genomic_DNA"/>
</dbReference>
<evidence type="ECO:0000313" key="11">
    <source>
        <dbReference type="Proteomes" id="UP000429523"/>
    </source>
</evidence>
<dbReference type="Proteomes" id="UP000440732">
    <property type="component" value="Unassembled WGS sequence"/>
</dbReference>
<evidence type="ECO:0000313" key="15">
    <source>
        <dbReference type="Proteomes" id="UP000440732"/>
    </source>
</evidence>
<evidence type="ECO:0000313" key="5">
    <source>
        <dbReference type="EMBL" id="KAE9141616.1"/>
    </source>
</evidence>
<name>A0A6A4F9S6_9STRA</name>
<dbReference type="EMBL" id="QXGA01000001">
    <property type="protein sequence ID" value="KAE9156075.1"/>
    <property type="molecule type" value="Genomic_DNA"/>
</dbReference>
<evidence type="ECO:0000313" key="12">
    <source>
        <dbReference type="Proteomes" id="UP000433483"/>
    </source>
</evidence>
<evidence type="ECO:0000313" key="14">
    <source>
        <dbReference type="Proteomes" id="UP000440367"/>
    </source>
</evidence>
<evidence type="ECO:0000313" key="10">
    <source>
        <dbReference type="EMBL" id="KAE9362104.1"/>
    </source>
</evidence>
<evidence type="ECO:0000313" key="7">
    <source>
        <dbReference type="EMBL" id="KAE9238825.1"/>
    </source>
</evidence>
<evidence type="ECO:0000313" key="16">
    <source>
        <dbReference type="Proteomes" id="UP000441208"/>
    </source>
</evidence>